<proteinExistence type="predicted"/>
<dbReference type="Pfam" id="PF19830">
    <property type="entry name" value="DUF6311"/>
    <property type="match status" value="1"/>
</dbReference>
<protein>
    <recommendedName>
        <fullName evidence="6">Glycosyltransferase RgtA/B/C/D-like domain-containing protein</fullName>
    </recommendedName>
</protein>
<evidence type="ECO:0000259" key="3">
    <source>
        <dbReference type="Pfam" id="PF25853"/>
    </source>
</evidence>
<keyword evidence="5" id="KW-1185">Reference proteome</keyword>
<evidence type="ECO:0008006" key="6">
    <source>
        <dbReference type="Google" id="ProtNLM"/>
    </source>
</evidence>
<feature type="transmembrane region" description="Helical" evidence="1">
    <location>
        <begin position="91"/>
        <end position="111"/>
    </location>
</feature>
<feature type="domain" description="DUF6311" evidence="3">
    <location>
        <begin position="422"/>
        <end position="520"/>
    </location>
</feature>
<feature type="transmembrane region" description="Helical" evidence="1">
    <location>
        <begin position="273"/>
        <end position="296"/>
    </location>
</feature>
<dbReference type="STRING" id="1560345.AWL63_08590"/>
<dbReference type="Proteomes" id="UP000094256">
    <property type="component" value="Chromosome"/>
</dbReference>
<dbReference type="KEGG" id="span:AWL63_08590"/>
<keyword evidence="1" id="KW-0812">Transmembrane</keyword>
<feature type="transmembrane region" description="Helical" evidence="1">
    <location>
        <begin position="206"/>
        <end position="227"/>
    </location>
</feature>
<dbReference type="EMBL" id="CP014168">
    <property type="protein sequence ID" value="AOH84018.1"/>
    <property type="molecule type" value="Genomic_DNA"/>
</dbReference>
<accession>A0A1B3Z9B4</accession>
<gene>
    <name evidence="4" type="ORF">AWL63_08590</name>
</gene>
<keyword evidence="1" id="KW-0472">Membrane</keyword>
<evidence type="ECO:0000313" key="4">
    <source>
        <dbReference type="EMBL" id="AOH84018.1"/>
    </source>
</evidence>
<name>A0A1B3Z9B4_9SPHN</name>
<evidence type="ECO:0000256" key="1">
    <source>
        <dbReference type="SAM" id="Phobius"/>
    </source>
</evidence>
<dbReference type="Pfam" id="PF25853">
    <property type="entry name" value="DUF6311_C"/>
    <property type="match status" value="1"/>
</dbReference>
<feature type="domain" description="DUF6311" evidence="2">
    <location>
        <begin position="4"/>
        <end position="395"/>
    </location>
</feature>
<feature type="transmembrane region" description="Helical" evidence="1">
    <location>
        <begin position="118"/>
        <end position="135"/>
    </location>
</feature>
<keyword evidence="1" id="KW-1133">Transmembrane helix</keyword>
<feature type="transmembrane region" description="Helical" evidence="1">
    <location>
        <begin position="308"/>
        <end position="327"/>
    </location>
</feature>
<evidence type="ECO:0000313" key="5">
    <source>
        <dbReference type="Proteomes" id="UP000094256"/>
    </source>
</evidence>
<evidence type="ECO:0000259" key="2">
    <source>
        <dbReference type="Pfam" id="PF19830"/>
    </source>
</evidence>
<dbReference type="InterPro" id="IPR046278">
    <property type="entry name" value="DUF6311"/>
</dbReference>
<organism evidence="4 5">
    <name type="scientific">Sphingomonas panacis</name>
    <dbReference type="NCBI Taxonomy" id="1560345"/>
    <lineage>
        <taxon>Bacteria</taxon>
        <taxon>Pseudomonadati</taxon>
        <taxon>Pseudomonadota</taxon>
        <taxon>Alphaproteobacteria</taxon>
        <taxon>Sphingomonadales</taxon>
        <taxon>Sphingomonadaceae</taxon>
        <taxon>Sphingomonas</taxon>
    </lineage>
</organism>
<reference evidence="4 5" key="1">
    <citation type="submission" date="2016-01" db="EMBL/GenBank/DDBJ databases">
        <title>Complete genome and mega plasmid sequence of Sphingomonas panacis DCY99 elicits systemic resistance in rice to Xanthomonas oryzae.</title>
        <authorList>
            <person name="Kim Y.J."/>
            <person name="Yang D.C."/>
            <person name="Sing P."/>
        </authorList>
    </citation>
    <scope>NUCLEOTIDE SEQUENCE [LARGE SCALE GENOMIC DNA]</scope>
    <source>
        <strain evidence="4 5">DCY99</strain>
    </source>
</reference>
<dbReference type="AlphaFoldDB" id="A0A1B3Z9B4"/>
<sequence length="522" mass="57068">MLVALIAGALFLCFYNVAMLDPGNVGWLLRGTDNGENALGLHAWLNDPVARGFRTYLLNAPDGVTLLFTDSNPLLALLVRPFAPRGDFQMVGPWLLSCLVLHVVFARALLAPFARTHLALWCGVLLLTLLPTLYVRQVHANLSAHWLILWALWVFADPRRAGDWRWWLAVLGVAATIHSYLLVMVAAIWGSALIERLARADMRARIGVMLGAAATMCVVIGIVSLLVDRGGLVSSGTFGRFGMPLDAPWNPALPGLSPFLPAHAQAADRQMEAFQYLGAGLLLLIVAAPLLALRTAAAPAITALHRRLLWLMPAFVVLTLLAISRRVDFAGQTLLTIPMSAQAMALVDPVRASSRLFWPIAYGLTFWAVTGVYRLPPERAQVLLAAALALQMLDLVPLSALMRHDAAIAADHAKWRRTRDSRWTAVIARARDVTFMPPDPTARLDLFQEVAWRAIDARRPVRLVYAARTSAETAARLARETRDFADGRLTPGRLYVLLPGTPVPAAARARTVVLDGVRLVLP</sequence>
<feature type="transmembrane region" description="Helical" evidence="1">
    <location>
        <begin position="166"/>
        <end position="194"/>
    </location>
</feature>
<dbReference type="InterPro" id="IPR058671">
    <property type="entry name" value="DUF6311_C"/>
</dbReference>